<evidence type="ECO:0000256" key="1">
    <source>
        <dbReference type="SAM" id="MobiDB-lite"/>
    </source>
</evidence>
<evidence type="ECO:0000313" key="3">
    <source>
        <dbReference type="EMBL" id="KAF3040290.1"/>
    </source>
</evidence>
<dbReference type="PANTHER" id="PTHR39601:SF1">
    <property type="entry name" value="CHORIOGENIN HMINOR"/>
    <property type="match status" value="1"/>
</dbReference>
<dbReference type="Proteomes" id="UP000758155">
    <property type="component" value="Unassembled WGS sequence"/>
</dbReference>
<feature type="compositionally biased region" description="Polar residues" evidence="1">
    <location>
        <begin position="623"/>
        <end position="632"/>
    </location>
</feature>
<feature type="region of interest" description="Disordered" evidence="1">
    <location>
        <begin position="687"/>
        <end position="769"/>
    </location>
</feature>
<dbReference type="InterPro" id="IPR058317">
    <property type="entry name" value="DUF8004"/>
</dbReference>
<feature type="region of interest" description="Disordered" evidence="1">
    <location>
        <begin position="609"/>
        <end position="666"/>
    </location>
</feature>
<protein>
    <recommendedName>
        <fullName evidence="2">DUF8004 domain-containing protein</fullName>
    </recommendedName>
</protein>
<proteinExistence type="predicted"/>
<comment type="caution">
    <text evidence="3">The sequence shown here is derived from an EMBL/GenBank/DDBJ whole genome shotgun (WGS) entry which is preliminary data.</text>
</comment>
<reference evidence="3" key="1">
    <citation type="submission" date="2019-04" db="EMBL/GenBank/DDBJ databases">
        <title>Sequencing of skin fungus with MAO and IRED activity.</title>
        <authorList>
            <person name="Marsaioli A.J."/>
            <person name="Bonatto J.M.C."/>
            <person name="Reis Junior O."/>
        </authorList>
    </citation>
    <scope>NUCLEOTIDE SEQUENCE</scope>
    <source>
        <strain evidence="3">28M1</strain>
    </source>
</reference>
<feature type="domain" description="DUF8004" evidence="2">
    <location>
        <begin position="164"/>
        <end position="255"/>
    </location>
</feature>
<accession>A0A9P4WS00</accession>
<organism evidence="3 4">
    <name type="scientific">Didymella heteroderae</name>
    <dbReference type="NCBI Taxonomy" id="1769908"/>
    <lineage>
        <taxon>Eukaryota</taxon>
        <taxon>Fungi</taxon>
        <taxon>Dikarya</taxon>
        <taxon>Ascomycota</taxon>
        <taxon>Pezizomycotina</taxon>
        <taxon>Dothideomycetes</taxon>
        <taxon>Pleosporomycetidae</taxon>
        <taxon>Pleosporales</taxon>
        <taxon>Pleosporineae</taxon>
        <taxon>Didymellaceae</taxon>
        <taxon>Didymella</taxon>
    </lineage>
</organism>
<feature type="compositionally biased region" description="Polar residues" evidence="1">
    <location>
        <begin position="687"/>
        <end position="708"/>
    </location>
</feature>
<evidence type="ECO:0000259" key="2">
    <source>
        <dbReference type="Pfam" id="PF26013"/>
    </source>
</evidence>
<dbReference type="OrthoDB" id="4114825at2759"/>
<sequence>MAVDKVQRWSGMTRTVSDWDGLRRDAELWVEDGDCYVHLYAQGASRRGPSFCIPFRALRQKKCNSILNVCHTQITSRDGSESRRLVSLSSSLMLPSRETGIANLYIPAPDEVSRQDAFKWHITTRNFFAFILGKPLVGCHMGQTFVDLQERIQLFRSGVIDNQDDFLQYTEDQGYRDFAECTDYALASLFYAETYKLRPAWIDAFAHCVGMNESLSLSPEYAATSRLTKALITRAFLEVDIHLGQVSAALSKFLEEDLSPSYLGLTPGARSHLNRFRRFLHTFYVKKFGYWPPPRGSAFPKALYKSMYYDFQNLYDYLVDTNSTTDFALQGPASGGICVLQNVDSFNNRRKFTPQPHPLPLVPSYAEPTKKMESQKTLRQLTLASQHNKAANHVQTIGATLAAATNTHDPAVASSPIVQEYAHFERTYTSTLNQRDEKVSVVDARKVRWLLIYGTLQYLVSALRAPKEVRDAETADYPLCCLLPEQSSWPGGSQVSTPSAASIVAPVPASHVPQPIDEYLSSSQSDFTSIQPDCHREDYFSSRTASQRGSIEFPAPLKISTPVLYPPSRAFGSISLSGRSSRRNSLKLKPTHHCEILVHGYGNGLNDVTTSSPSRCLSRSASINESQRSSASILPEGAGPETSWLRPQSPPIPQERTSSLNKVRRHARQRTPLLDAAHLEHYLGSAASSDATDISRSDSTSSHGSQIWSESSAVSSESSADGDYKERHSTTVEDSGLLGGLVSVDSTPVPTPRTRSLVKTHLPGSQPSLSQVTSHMQAFRFEDDPPATPPALDYSHIHPAFRPQTADNLIGVALSPPISPQLSPNIDSQPSYFDSAPKNTPSHSMTRSTASERTYTDLSISTLPKRSASHREQHGLFTTITSSSKDAEKRASAERIKNRMSILKRFYAF</sequence>
<gene>
    <name evidence="3" type="ORF">E8E12_006137</name>
</gene>
<feature type="compositionally biased region" description="Polar residues" evidence="1">
    <location>
        <begin position="820"/>
        <end position="864"/>
    </location>
</feature>
<feature type="compositionally biased region" description="Low complexity" evidence="1">
    <location>
        <begin position="709"/>
        <end position="719"/>
    </location>
</feature>
<evidence type="ECO:0000313" key="4">
    <source>
        <dbReference type="Proteomes" id="UP000758155"/>
    </source>
</evidence>
<dbReference type="PANTHER" id="PTHR39601">
    <property type="entry name" value="CHORIOGENIN HMINOR"/>
    <property type="match status" value="1"/>
</dbReference>
<name>A0A9P4WS00_9PLEO</name>
<dbReference type="AlphaFoldDB" id="A0A9P4WS00"/>
<keyword evidence="4" id="KW-1185">Reference proteome</keyword>
<dbReference type="Pfam" id="PF26013">
    <property type="entry name" value="DUF8004"/>
    <property type="match status" value="1"/>
</dbReference>
<feature type="compositionally biased region" description="Basic and acidic residues" evidence="1">
    <location>
        <begin position="722"/>
        <end position="731"/>
    </location>
</feature>
<feature type="compositionally biased region" description="Low complexity" evidence="1">
    <location>
        <begin position="611"/>
        <end position="622"/>
    </location>
</feature>
<dbReference type="EMBL" id="SWKV01000026">
    <property type="protein sequence ID" value="KAF3040290.1"/>
    <property type="molecule type" value="Genomic_DNA"/>
</dbReference>
<feature type="region of interest" description="Disordered" evidence="1">
    <location>
        <begin position="820"/>
        <end position="892"/>
    </location>
</feature>